<evidence type="ECO:0000313" key="1">
    <source>
        <dbReference type="EMBL" id="CAK7349671.1"/>
    </source>
</evidence>
<dbReference type="AlphaFoldDB" id="A0AAV1SE90"/>
<name>A0AAV1SE90_9ROSI</name>
<keyword evidence="2" id="KW-1185">Reference proteome</keyword>
<reference evidence="1 2" key="1">
    <citation type="submission" date="2024-01" db="EMBL/GenBank/DDBJ databases">
        <authorList>
            <person name="Waweru B."/>
        </authorList>
    </citation>
    <scope>NUCLEOTIDE SEQUENCE [LARGE SCALE GENOMIC DNA]</scope>
</reference>
<organism evidence="1 2">
    <name type="scientific">Dovyalis caffra</name>
    <dbReference type="NCBI Taxonomy" id="77055"/>
    <lineage>
        <taxon>Eukaryota</taxon>
        <taxon>Viridiplantae</taxon>
        <taxon>Streptophyta</taxon>
        <taxon>Embryophyta</taxon>
        <taxon>Tracheophyta</taxon>
        <taxon>Spermatophyta</taxon>
        <taxon>Magnoliopsida</taxon>
        <taxon>eudicotyledons</taxon>
        <taxon>Gunneridae</taxon>
        <taxon>Pentapetalae</taxon>
        <taxon>rosids</taxon>
        <taxon>fabids</taxon>
        <taxon>Malpighiales</taxon>
        <taxon>Salicaceae</taxon>
        <taxon>Flacourtieae</taxon>
        <taxon>Dovyalis</taxon>
    </lineage>
</organism>
<protein>
    <submittedName>
        <fullName evidence="1">Uncharacterized protein</fullName>
    </submittedName>
</protein>
<gene>
    <name evidence="1" type="ORF">DCAF_LOCUS22391</name>
</gene>
<accession>A0AAV1SE90</accession>
<proteinExistence type="predicted"/>
<dbReference type="Proteomes" id="UP001314170">
    <property type="component" value="Unassembled WGS sequence"/>
</dbReference>
<evidence type="ECO:0000313" key="2">
    <source>
        <dbReference type="Proteomes" id="UP001314170"/>
    </source>
</evidence>
<sequence length="111" mass="11661">MVGSEVEKEGRIFSDEARSSGEMVVSSVRGRLAWGWRGEQAREPGGLSCKGGAGAGKGDGILGEAQGGEGDWCGIGKACELASLKTWQAREGHELAREISIKLERQVSSLA</sequence>
<comment type="caution">
    <text evidence="1">The sequence shown here is derived from an EMBL/GenBank/DDBJ whole genome shotgun (WGS) entry which is preliminary data.</text>
</comment>
<dbReference type="EMBL" id="CAWUPB010001176">
    <property type="protein sequence ID" value="CAK7349671.1"/>
    <property type="molecule type" value="Genomic_DNA"/>
</dbReference>